<gene>
    <name evidence="7" type="ORF">chiPu_0002216</name>
</gene>
<comment type="similarity">
    <text evidence="2">Belongs to the IFI6/IFI27 family.</text>
</comment>
<dbReference type="InterPro" id="IPR038213">
    <property type="entry name" value="IFI6/IFI27-like_sf"/>
</dbReference>
<keyword evidence="4 6" id="KW-1133">Transmembrane helix</keyword>
<accession>A0A401S0D8</accession>
<dbReference type="OrthoDB" id="440424at2759"/>
<keyword evidence="3 6" id="KW-0812">Transmembrane</keyword>
<evidence type="ECO:0000256" key="1">
    <source>
        <dbReference type="ARBA" id="ARBA00004141"/>
    </source>
</evidence>
<comment type="caution">
    <text evidence="7">The sequence shown here is derived from an EMBL/GenBank/DDBJ whole genome shotgun (WGS) entry which is preliminary data.</text>
</comment>
<protein>
    <submittedName>
        <fullName evidence="7">Uncharacterized protein</fullName>
    </submittedName>
</protein>
<proteinExistence type="inferred from homology"/>
<comment type="subcellular location">
    <subcellularLocation>
        <location evidence="1">Membrane</location>
        <topology evidence="1">Multi-pass membrane protein</topology>
    </subcellularLocation>
</comment>
<dbReference type="AlphaFoldDB" id="A0A401S0D8"/>
<keyword evidence="5 6" id="KW-0472">Membrane</keyword>
<dbReference type="InterPro" id="IPR009311">
    <property type="entry name" value="IFI6/IFI27-like"/>
</dbReference>
<evidence type="ECO:0000313" key="8">
    <source>
        <dbReference type="Proteomes" id="UP000287033"/>
    </source>
</evidence>
<evidence type="ECO:0000256" key="3">
    <source>
        <dbReference type="ARBA" id="ARBA00022692"/>
    </source>
</evidence>
<evidence type="ECO:0000256" key="5">
    <source>
        <dbReference type="ARBA" id="ARBA00023136"/>
    </source>
</evidence>
<dbReference type="OMA" id="YSKLAWI"/>
<evidence type="ECO:0000256" key="2">
    <source>
        <dbReference type="ARBA" id="ARBA00007262"/>
    </source>
</evidence>
<keyword evidence="8" id="KW-1185">Reference proteome</keyword>
<dbReference type="PANTHER" id="PTHR16932">
    <property type="entry name" value="INTERFERON ALPHA-INDUCIBLE PROTEIN 27"/>
    <property type="match status" value="1"/>
</dbReference>
<dbReference type="Gene3D" id="6.10.110.10">
    <property type="match status" value="1"/>
</dbReference>
<evidence type="ECO:0000256" key="4">
    <source>
        <dbReference type="ARBA" id="ARBA00022989"/>
    </source>
</evidence>
<dbReference type="EMBL" id="BEZZ01000039">
    <property type="protein sequence ID" value="GCC23818.1"/>
    <property type="molecule type" value="Genomic_DNA"/>
</dbReference>
<name>A0A401S0D8_CHIPU</name>
<evidence type="ECO:0000313" key="7">
    <source>
        <dbReference type="EMBL" id="GCC23818.1"/>
    </source>
</evidence>
<feature type="transmembrane region" description="Helical" evidence="6">
    <location>
        <begin position="156"/>
        <end position="179"/>
    </location>
</feature>
<organism evidence="7 8">
    <name type="scientific">Chiloscyllium punctatum</name>
    <name type="common">Brownbanded bambooshark</name>
    <name type="synonym">Hemiscyllium punctatum</name>
    <dbReference type="NCBI Taxonomy" id="137246"/>
    <lineage>
        <taxon>Eukaryota</taxon>
        <taxon>Metazoa</taxon>
        <taxon>Chordata</taxon>
        <taxon>Craniata</taxon>
        <taxon>Vertebrata</taxon>
        <taxon>Chondrichthyes</taxon>
        <taxon>Elasmobranchii</taxon>
        <taxon>Galeomorphii</taxon>
        <taxon>Galeoidea</taxon>
        <taxon>Orectolobiformes</taxon>
        <taxon>Hemiscylliidae</taxon>
        <taxon>Chiloscyllium</taxon>
    </lineage>
</organism>
<evidence type="ECO:0000256" key="6">
    <source>
        <dbReference type="SAM" id="Phobius"/>
    </source>
</evidence>
<dbReference type="GO" id="GO:0016020">
    <property type="term" value="C:membrane"/>
    <property type="evidence" value="ECO:0007669"/>
    <property type="project" value="UniProtKB-SubCell"/>
</dbReference>
<dbReference type="Proteomes" id="UP000287033">
    <property type="component" value="Unassembled WGS sequence"/>
</dbReference>
<dbReference type="PANTHER" id="PTHR16932:SF18">
    <property type="entry name" value="INTERFERON, ALPHA-INDUCIBLE PROTEIN 27-LIKE 2"/>
    <property type="match status" value="1"/>
</dbReference>
<dbReference type="STRING" id="137246.A0A401S0D8"/>
<dbReference type="Pfam" id="PF06140">
    <property type="entry name" value="Ifi-6-16"/>
    <property type="match status" value="1"/>
</dbReference>
<feature type="transmembrane region" description="Helical" evidence="6">
    <location>
        <begin position="92"/>
        <end position="115"/>
    </location>
</feature>
<sequence>MATSFNLEQERLSRTTLTVTEFDDNLKLTLTFELWGKKENAFAGLTNTYLLFLHCCTCKLISLMQTLSVPFDLILTLKPSFYCMDASGYSKLAWIGLGAASAIFAAQGFIAALGFTATGITEGSWAARLMSIISSLNGGTVPSGSFVTTLKSIGTAGFALSTMVLLGAVGALISIIIGIKLGIF</sequence>
<reference evidence="7 8" key="1">
    <citation type="journal article" date="2018" name="Nat. Ecol. Evol.">
        <title>Shark genomes provide insights into elasmobranch evolution and the origin of vertebrates.</title>
        <authorList>
            <person name="Hara Y"/>
            <person name="Yamaguchi K"/>
            <person name="Onimaru K"/>
            <person name="Kadota M"/>
            <person name="Koyanagi M"/>
            <person name="Keeley SD"/>
            <person name="Tatsumi K"/>
            <person name="Tanaka K"/>
            <person name="Motone F"/>
            <person name="Kageyama Y"/>
            <person name="Nozu R"/>
            <person name="Adachi N"/>
            <person name="Nishimura O"/>
            <person name="Nakagawa R"/>
            <person name="Tanegashima C"/>
            <person name="Kiyatake I"/>
            <person name="Matsumoto R"/>
            <person name="Murakumo K"/>
            <person name="Nishida K"/>
            <person name="Terakita A"/>
            <person name="Kuratani S"/>
            <person name="Sato K"/>
            <person name="Hyodo S Kuraku.S."/>
        </authorList>
    </citation>
    <scope>NUCLEOTIDE SEQUENCE [LARGE SCALE GENOMIC DNA]</scope>
</reference>